<dbReference type="GO" id="GO:0003729">
    <property type="term" value="F:mRNA binding"/>
    <property type="evidence" value="ECO:0007669"/>
    <property type="project" value="UniProtKB-ARBA"/>
</dbReference>
<dbReference type="FunFam" id="1.25.40.10:FF:000744">
    <property type="entry name" value="Pentatricopeptide repeat-containing protein, mitochondrial"/>
    <property type="match status" value="1"/>
</dbReference>
<dbReference type="Proteomes" id="UP000886885">
    <property type="component" value="Chromosome 16D"/>
</dbReference>
<protein>
    <recommendedName>
        <fullName evidence="8">PROP1-like PPR domain-containing protein</fullName>
    </recommendedName>
</protein>
<comment type="subcellular location">
    <subcellularLocation>
        <location evidence="1">Mitochondrion</location>
    </subcellularLocation>
</comment>
<dbReference type="InterPro" id="IPR002885">
    <property type="entry name" value="PPR_rpt"/>
</dbReference>
<reference evidence="9" key="1">
    <citation type="journal article" date="2020" name="bioRxiv">
        <title>Hybrid origin of Populus tomentosa Carr. identified through genome sequencing and phylogenomic analysis.</title>
        <authorList>
            <person name="An X."/>
            <person name="Gao K."/>
            <person name="Chen Z."/>
            <person name="Li J."/>
            <person name="Yang X."/>
            <person name="Yang X."/>
            <person name="Zhou J."/>
            <person name="Guo T."/>
            <person name="Zhao T."/>
            <person name="Huang S."/>
            <person name="Miao D."/>
            <person name="Khan W.U."/>
            <person name="Rao P."/>
            <person name="Ye M."/>
            <person name="Lei B."/>
            <person name="Liao W."/>
            <person name="Wang J."/>
            <person name="Ji L."/>
            <person name="Li Y."/>
            <person name="Guo B."/>
            <person name="Mustafa N.S."/>
            <person name="Li S."/>
            <person name="Yun Q."/>
            <person name="Keller S.R."/>
            <person name="Mao J."/>
            <person name="Zhang R."/>
            <person name="Strauss S.H."/>
        </authorList>
    </citation>
    <scope>NUCLEOTIDE SEQUENCE</scope>
    <source>
        <strain evidence="9">GM15</strain>
        <tissue evidence="9">Leaf</tissue>
    </source>
</reference>
<keyword evidence="5" id="KW-0496">Mitochondrion</keyword>
<evidence type="ECO:0000256" key="5">
    <source>
        <dbReference type="ARBA" id="ARBA00023128"/>
    </source>
</evidence>
<evidence type="ECO:0000313" key="9">
    <source>
        <dbReference type="EMBL" id="KAG6743695.1"/>
    </source>
</evidence>
<dbReference type="FunFam" id="1.25.40.10:FF:000394">
    <property type="entry name" value="Pentatricopeptide repeat-containing protein, mitochondrial"/>
    <property type="match status" value="1"/>
</dbReference>
<name>A0A8X7YE27_POPTO</name>
<comment type="caution">
    <text evidence="9">The sequence shown here is derived from an EMBL/GenBank/DDBJ whole genome shotgun (WGS) entry which is preliminary data.</text>
</comment>
<dbReference type="PANTHER" id="PTHR45717:SF15">
    <property type="entry name" value="AGL218WP"/>
    <property type="match status" value="1"/>
</dbReference>
<evidence type="ECO:0000256" key="3">
    <source>
        <dbReference type="ARBA" id="ARBA00022737"/>
    </source>
</evidence>
<feature type="repeat" description="PPR" evidence="6">
    <location>
        <begin position="498"/>
        <end position="532"/>
    </location>
</feature>
<feature type="domain" description="PROP1-like PPR" evidence="8">
    <location>
        <begin position="476"/>
        <end position="615"/>
    </location>
</feature>
<evidence type="ECO:0000313" key="10">
    <source>
        <dbReference type="Proteomes" id="UP000886885"/>
    </source>
</evidence>
<evidence type="ECO:0000256" key="1">
    <source>
        <dbReference type="ARBA" id="ARBA00004173"/>
    </source>
</evidence>
<proteinExistence type="inferred from homology"/>
<dbReference type="OrthoDB" id="739241at2759"/>
<feature type="domain" description="PROP1-like PPR" evidence="8">
    <location>
        <begin position="294"/>
        <end position="453"/>
    </location>
</feature>
<sequence>MRKEMVKITTRVKRWFRGFSVGTSRACCAKSEIVFSYIEGKAAVVEPPQPVSERPRFYHSTNIGSKFYLEKHGFASKAGAESSESDDDLEDDFSELETPISANESVVNVDQRISEPEVSDDDTNDIGEPSQNALELSDNETDPAEKRLPRKKAPSELFKAIISAPGVSVHSVLDKWVAEGKDLDQLEISNAMFNLRKRRLFGRALQIYEFHVDCKVVRVTCLPFSYLEFYDGFCPLGAFMWLLLQLSEWVEANKRKDFDERDYASRLDLIAKVRGLQKAEVYIEKIPKSFKGEVIYRTLLANCVSANNAKKAVEVFNKMKDLELPITLFSYNQLLLLYKRHDKKKIADVLLLMEKENVKPSLFTYILLIDTKGQSNDIAGMEQIAETMKAEGIEPDIKTQAIMARHYVSGGLKEKAEIVLKEMEGGNLEEHRWACQFMLPLYGTLGKADEVSRLWKFCKKSPRLDECMAAIEAWGQLKKIPEAEAVFELMSKTWKKLSAKHYSALLKVYANNKMLSKGKDLIKQMGDSGCRIGPLTWDALIKLYVEAGEVEKADSILNKAVQQNQMKPMFSSYMIIMEKYAKKGDIHNAEKMFHRMRQAGYQARSKQFQTLIQAYINAKAPCYGMRERLKADGLFANKAMAAQLSQVDAFKRTVVSDLLD</sequence>
<evidence type="ECO:0000256" key="6">
    <source>
        <dbReference type="PROSITE-ProRule" id="PRU00708"/>
    </source>
</evidence>
<gene>
    <name evidence="9" type="ORF">POTOM_052396</name>
</gene>
<dbReference type="PROSITE" id="PS51375">
    <property type="entry name" value="PPR"/>
    <property type="match status" value="3"/>
</dbReference>
<accession>A0A8X7YE27</accession>
<dbReference type="GO" id="GO:0005739">
    <property type="term" value="C:mitochondrion"/>
    <property type="evidence" value="ECO:0007669"/>
    <property type="project" value="UniProtKB-SubCell"/>
</dbReference>
<comment type="similarity">
    <text evidence="2">Belongs to the PPR family. P subfamily.</text>
</comment>
<evidence type="ECO:0000256" key="4">
    <source>
        <dbReference type="ARBA" id="ARBA00022946"/>
    </source>
</evidence>
<organism evidence="9 10">
    <name type="scientific">Populus tomentosa</name>
    <name type="common">Chinese white poplar</name>
    <dbReference type="NCBI Taxonomy" id="118781"/>
    <lineage>
        <taxon>Eukaryota</taxon>
        <taxon>Viridiplantae</taxon>
        <taxon>Streptophyta</taxon>
        <taxon>Embryophyta</taxon>
        <taxon>Tracheophyta</taxon>
        <taxon>Spermatophyta</taxon>
        <taxon>Magnoliopsida</taxon>
        <taxon>eudicotyledons</taxon>
        <taxon>Gunneridae</taxon>
        <taxon>Pentapetalae</taxon>
        <taxon>rosids</taxon>
        <taxon>fabids</taxon>
        <taxon>Malpighiales</taxon>
        <taxon>Salicaceae</taxon>
        <taxon>Saliceae</taxon>
        <taxon>Populus</taxon>
    </lineage>
</organism>
<dbReference type="Pfam" id="PF17177">
    <property type="entry name" value="PPR_long"/>
    <property type="match status" value="2"/>
</dbReference>
<feature type="region of interest" description="Disordered" evidence="7">
    <location>
        <begin position="100"/>
        <end position="150"/>
    </location>
</feature>
<dbReference type="NCBIfam" id="TIGR00756">
    <property type="entry name" value="PPR"/>
    <property type="match status" value="3"/>
</dbReference>
<evidence type="ECO:0000256" key="2">
    <source>
        <dbReference type="ARBA" id="ARBA00007626"/>
    </source>
</evidence>
<dbReference type="AlphaFoldDB" id="A0A8X7YE27"/>
<dbReference type="PANTHER" id="PTHR45717">
    <property type="entry name" value="OS12G0527900 PROTEIN"/>
    <property type="match status" value="1"/>
</dbReference>
<keyword evidence="3" id="KW-0677">Repeat</keyword>
<dbReference type="InterPro" id="IPR033443">
    <property type="entry name" value="PROP1-like_PPR_dom"/>
</dbReference>
<dbReference type="EMBL" id="JAAWWB010000032">
    <property type="protein sequence ID" value="KAG6743695.1"/>
    <property type="molecule type" value="Genomic_DNA"/>
</dbReference>
<feature type="repeat" description="PPR" evidence="6">
    <location>
        <begin position="569"/>
        <end position="603"/>
    </location>
</feature>
<evidence type="ECO:0000256" key="7">
    <source>
        <dbReference type="SAM" id="MobiDB-lite"/>
    </source>
</evidence>
<evidence type="ECO:0000259" key="8">
    <source>
        <dbReference type="Pfam" id="PF17177"/>
    </source>
</evidence>
<keyword evidence="4" id="KW-0809">Transit peptide</keyword>
<keyword evidence="10" id="KW-1185">Reference proteome</keyword>
<feature type="repeat" description="PPR" evidence="6">
    <location>
        <begin position="533"/>
        <end position="568"/>
    </location>
</feature>